<feature type="domain" description="Inosine/uridine-preferring nucleoside hydrolase" evidence="3">
    <location>
        <begin position="5"/>
        <end position="297"/>
    </location>
</feature>
<keyword evidence="1 4" id="KW-0378">Hydrolase</keyword>
<keyword evidence="2" id="KW-0326">Glycosidase</keyword>
<dbReference type="Pfam" id="PF01156">
    <property type="entry name" value="IU_nuc_hydro"/>
    <property type="match status" value="1"/>
</dbReference>
<dbReference type="EMBL" id="JACOON010000003">
    <property type="protein sequence ID" value="MBC5647955.1"/>
    <property type="molecule type" value="Genomic_DNA"/>
</dbReference>
<dbReference type="Proteomes" id="UP000606889">
    <property type="component" value="Unassembled WGS sequence"/>
</dbReference>
<dbReference type="InterPro" id="IPR023186">
    <property type="entry name" value="IUNH"/>
</dbReference>
<organism evidence="4 5">
    <name type="scientific">Christensenella tenuis</name>
    <dbReference type="NCBI Taxonomy" id="2763033"/>
    <lineage>
        <taxon>Bacteria</taxon>
        <taxon>Bacillati</taxon>
        <taxon>Bacillota</taxon>
        <taxon>Clostridia</taxon>
        <taxon>Christensenellales</taxon>
        <taxon>Christensenellaceae</taxon>
        <taxon>Christensenella</taxon>
    </lineage>
</organism>
<reference evidence="4 5" key="1">
    <citation type="submission" date="2020-08" db="EMBL/GenBank/DDBJ databases">
        <title>Genome public.</title>
        <authorList>
            <person name="Liu C."/>
            <person name="Sun Q."/>
        </authorList>
    </citation>
    <scope>NUCLEOTIDE SEQUENCE [LARGE SCALE GENOMIC DNA]</scope>
    <source>
        <strain evidence="4 5">NSJ-35</strain>
    </source>
</reference>
<dbReference type="PROSITE" id="PS01247">
    <property type="entry name" value="IUNH"/>
    <property type="match status" value="1"/>
</dbReference>
<dbReference type="InterPro" id="IPR036452">
    <property type="entry name" value="Ribo_hydro-like"/>
</dbReference>
<dbReference type="PANTHER" id="PTHR12304">
    <property type="entry name" value="INOSINE-URIDINE PREFERRING NUCLEOSIDE HYDROLASE"/>
    <property type="match status" value="1"/>
</dbReference>
<evidence type="ECO:0000313" key="4">
    <source>
        <dbReference type="EMBL" id="MBC5647955.1"/>
    </source>
</evidence>
<dbReference type="SUPFAM" id="SSF53590">
    <property type="entry name" value="Nucleoside hydrolase"/>
    <property type="match status" value="1"/>
</dbReference>
<dbReference type="RefSeq" id="WP_186857482.1">
    <property type="nucleotide sequence ID" value="NZ_JACOON010000003.1"/>
</dbReference>
<evidence type="ECO:0000313" key="5">
    <source>
        <dbReference type="Proteomes" id="UP000606889"/>
    </source>
</evidence>
<dbReference type="PANTHER" id="PTHR12304:SF4">
    <property type="entry name" value="URIDINE NUCLEOSIDASE"/>
    <property type="match status" value="1"/>
</dbReference>
<protein>
    <submittedName>
        <fullName evidence="4">Nucleoside hydrolase</fullName>
    </submittedName>
</protein>
<gene>
    <name evidence="4" type="ORF">H8S18_06370</name>
</gene>
<dbReference type="CDD" id="cd02651">
    <property type="entry name" value="nuc_hydro_IU_UC_XIUA"/>
    <property type="match status" value="1"/>
</dbReference>
<dbReference type="InterPro" id="IPR015910">
    <property type="entry name" value="I/U_nuclsd_hydro_CS"/>
</dbReference>
<name>A0ABR7EDU4_9FIRM</name>
<comment type="caution">
    <text evidence="4">The sequence shown here is derived from an EMBL/GenBank/DDBJ whole genome shotgun (WGS) entry which is preliminary data.</text>
</comment>
<dbReference type="InterPro" id="IPR001910">
    <property type="entry name" value="Inosine/uridine_hydrolase_dom"/>
</dbReference>
<evidence type="ECO:0000259" key="3">
    <source>
        <dbReference type="Pfam" id="PF01156"/>
    </source>
</evidence>
<evidence type="ECO:0000256" key="1">
    <source>
        <dbReference type="ARBA" id="ARBA00022801"/>
    </source>
</evidence>
<evidence type="ECO:0000256" key="2">
    <source>
        <dbReference type="ARBA" id="ARBA00023295"/>
    </source>
</evidence>
<sequence>MKRKIIIDCDPGHDDAVALVLATLAPELELMGVTVVAGNSSLKNTVRNALHVLAFAGANTIPVYAGCVKPLERQLLNQSGEEIHGEDGLGNYRFDVEAALPQRKHAVDYLIETLRAAEKPITLVCLGPLTNIAAVFERCPECKQNVDCLVIMGGAVRVPGNVTPAAEFNFYVDPEAAKIVLESGCNIYLHPLDATMQALFKRKDIEMLEYAEDKLANFVGSLLALYAGTYEKELGFYACPVHDALCIGALIQPSLVEYENAAIDVVTEGEMAGKCLIDTSRTGSVWFATKIDSRGFVRIVEETVSADK</sequence>
<proteinExistence type="predicted"/>
<keyword evidence="5" id="KW-1185">Reference proteome</keyword>
<dbReference type="Gene3D" id="3.90.245.10">
    <property type="entry name" value="Ribonucleoside hydrolase-like"/>
    <property type="match status" value="1"/>
</dbReference>
<accession>A0ABR7EDU4</accession>
<dbReference type="GO" id="GO:0016787">
    <property type="term" value="F:hydrolase activity"/>
    <property type="evidence" value="ECO:0007669"/>
    <property type="project" value="UniProtKB-KW"/>
</dbReference>